<dbReference type="EMBL" id="QURL01000011">
    <property type="protein sequence ID" value="RFC61960.1"/>
    <property type="molecule type" value="Genomic_DNA"/>
</dbReference>
<sequence length="375" mass="39117">MALDIVHAGYLPLLDSAVLVTAARLGFARSHGVDLVLHRERSWAAIRDRMSVGHFDCAQMPAPLPIAMSLSVGPLGGEVFAPLVLNTGGNAITLSRDLGAEVIARAPASLDDPRRTGPALQAALAGLAAARGRPARFAVVHRFSCHNYDLRDWLAASGMVPDEDVEITVLPPSMMPDHLSSGQIDGFSAGDPWNTIAVRSGGGVIAATKAELSPGSPEKVLGVSPGFLAERPEVLERTIRCLLDAGAWCGEEGNHAELAELLSRKEHVGVDPADLAPGLSGRIEIGGGRTRHVADFLAFAAPGMNPPDPGHAAWLHRQMVRWGHAAGGPEEEAVARGVFRPDLHARAIGGDPHGAGSVPLGQSAEAPRSDRGAGS</sequence>
<evidence type="ECO:0000256" key="7">
    <source>
        <dbReference type="ARBA" id="ARBA00022729"/>
    </source>
</evidence>
<comment type="subcellular location">
    <subcellularLocation>
        <location evidence="1">Endomembrane system</location>
    </subcellularLocation>
    <subcellularLocation>
        <location evidence="2">Periplasm</location>
    </subcellularLocation>
</comment>
<evidence type="ECO:0000313" key="10">
    <source>
        <dbReference type="EMBL" id="RFC61960.1"/>
    </source>
</evidence>
<dbReference type="RefSeq" id="WP_116684801.1">
    <property type="nucleotide sequence ID" value="NZ_QURL01000011.1"/>
</dbReference>
<dbReference type="GO" id="GO:0042597">
    <property type="term" value="C:periplasmic space"/>
    <property type="evidence" value="ECO:0007669"/>
    <property type="project" value="UniProtKB-SubCell"/>
</dbReference>
<gene>
    <name evidence="10" type="ORF">DYI37_18710</name>
</gene>
<evidence type="ECO:0000256" key="9">
    <source>
        <dbReference type="SAM" id="MobiDB-lite"/>
    </source>
</evidence>
<protein>
    <submittedName>
        <fullName evidence="10">Nitrate ABC transporter substrate-binding protein</fullName>
    </submittedName>
</protein>
<keyword evidence="7" id="KW-0732">Signal</keyword>
<dbReference type="AlphaFoldDB" id="A0A371WY82"/>
<proteinExistence type="inferred from homology"/>
<evidence type="ECO:0000256" key="4">
    <source>
        <dbReference type="ARBA" id="ARBA00022448"/>
    </source>
</evidence>
<comment type="caution">
    <text evidence="10">The sequence shown here is derived from an EMBL/GenBank/DDBJ whole genome shotgun (WGS) entry which is preliminary data.</text>
</comment>
<keyword evidence="6" id="KW-0997">Cell inner membrane</keyword>
<name>A0A371WY82_9HYPH</name>
<feature type="region of interest" description="Disordered" evidence="9">
    <location>
        <begin position="345"/>
        <end position="375"/>
    </location>
</feature>
<keyword evidence="8" id="KW-0472">Membrane</keyword>
<evidence type="ECO:0000256" key="8">
    <source>
        <dbReference type="ARBA" id="ARBA00023136"/>
    </source>
</evidence>
<organism evidence="10 11">
    <name type="scientific">Fulvimarina endophytica</name>
    <dbReference type="NCBI Taxonomy" id="2293836"/>
    <lineage>
        <taxon>Bacteria</taxon>
        <taxon>Pseudomonadati</taxon>
        <taxon>Pseudomonadota</taxon>
        <taxon>Alphaproteobacteria</taxon>
        <taxon>Hyphomicrobiales</taxon>
        <taxon>Aurantimonadaceae</taxon>
        <taxon>Fulvimarina</taxon>
    </lineage>
</organism>
<accession>A0A371WY82</accession>
<evidence type="ECO:0000256" key="1">
    <source>
        <dbReference type="ARBA" id="ARBA00004308"/>
    </source>
</evidence>
<evidence type="ECO:0000256" key="6">
    <source>
        <dbReference type="ARBA" id="ARBA00022519"/>
    </source>
</evidence>
<dbReference type="Pfam" id="PF13379">
    <property type="entry name" value="NMT1_2"/>
    <property type="match status" value="1"/>
</dbReference>
<dbReference type="InterPro" id="IPR044527">
    <property type="entry name" value="NrtA/CpmA_ABC-bd_dom"/>
</dbReference>
<keyword evidence="11" id="KW-1185">Reference proteome</keyword>
<evidence type="ECO:0000256" key="3">
    <source>
        <dbReference type="ARBA" id="ARBA00010742"/>
    </source>
</evidence>
<dbReference type="OrthoDB" id="570524at2"/>
<dbReference type="GO" id="GO:0012505">
    <property type="term" value="C:endomembrane system"/>
    <property type="evidence" value="ECO:0007669"/>
    <property type="project" value="UniProtKB-SubCell"/>
</dbReference>
<comment type="similarity">
    <text evidence="3">Belongs to the bacterial solute-binding protein SsuA/TauA family.</text>
</comment>
<evidence type="ECO:0000256" key="5">
    <source>
        <dbReference type="ARBA" id="ARBA00022475"/>
    </source>
</evidence>
<evidence type="ECO:0000313" key="11">
    <source>
        <dbReference type="Proteomes" id="UP000264310"/>
    </source>
</evidence>
<dbReference type="Proteomes" id="UP000264310">
    <property type="component" value="Unassembled WGS sequence"/>
</dbReference>
<keyword evidence="5" id="KW-1003">Cell membrane</keyword>
<keyword evidence="4" id="KW-0813">Transport</keyword>
<evidence type="ECO:0000256" key="2">
    <source>
        <dbReference type="ARBA" id="ARBA00004418"/>
    </source>
</evidence>
<dbReference type="CDD" id="cd13553">
    <property type="entry name" value="PBP2_NrtA_CpmA_like"/>
    <property type="match status" value="1"/>
</dbReference>
<dbReference type="Gene3D" id="3.40.190.10">
    <property type="entry name" value="Periplasmic binding protein-like II"/>
    <property type="match status" value="2"/>
</dbReference>
<dbReference type="SUPFAM" id="SSF53850">
    <property type="entry name" value="Periplasmic binding protein-like II"/>
    <property type="match status" value="1"/>
</dbReference>
<dbReference type="PANTHER" id="PTHR30024">
    <property type="entry name" value="ALIPHATIC SULFONATES-BINDING PROTEIN-RELATED"/>
    <property type="match status" value="1"/>
</dbReference>
<dbReference type="PANTHER" id="PTHR30024:SF47">
    <property type="entry name" value="TAURINE-BINDING PERIPLASMIC PROTEIN"/>
    <property type="match status" value="1"/>
</dbReference>
<reference evidence="10 11" key="1">
    <citation type="submission" date="2018-08" db="EMBL/GenBank/DDBJ databases">
        <title>Fulvimarina sp. 85, whole genome shotgun sequence.</title>
        <authorList>
            <person name="Tuo L."/>
        </authorList>
    </citation>
    <scope>NUCLEOTIDE SEQUENCE [LARGE SCALE GENOMIC DNA]</scope>
    <source>
        <strain evidence="10 11">85</strain>
    </source>
</reference>